<evidence type="ECO:0000256" key="5">
    <source>
        <dbReference type="SAM" id="MobiDB-lite"/>
    </source>
</evidence>
<dbReference type="EC" id="3.1.6.-" evidence="7"/>
<reference evidence="7 8" key="1">
    <citation type="submission" date="2020-08" db="EMBL/GenBank/DDBJ databases">
        <title>Genomic Encyclopedia of Type Strains, Phase IV (KMG-IV): sequencing the most valuable type-strain genomes for metagenomic binning, comparative biology and taxonomic classification.</title>
        <authorList>
            <person name="Goeker M."/>
        </authorList>
    </citation>
    <scope>NUCLEOTIDE SEQUENCE [LARGE SCALE GENOMIC DNA]</scope>
    <source>
        <strain evidence="7 8">DSM 104969</strain>
    </source>
</reference>
<dbReference type="Gene3D" id="3.40.720.10">
    <property type="entry name" value="Alkaline Phosphatase, subunit A"/>
    <property type="match status" value="1"/>
</dbReference>
<feature type="region of interest" description="Disordered" evidence="5">
    <location>
        <begin position="437"/>
        <end position="461"/>
    </location>
</feature>
<dbReference type="Proteomes" id="UP000555103">
    <property type="component" value="Unassembled WGS sequence"/>
</dbReference>
<evidence type="ECO:0000313" key="8">
    <source>
        <dbReference type="Proteomes" id="UP000555103"/>
    </source>
</evidence>
<dbReference type="RefSeq" id="WP_183308130.1">
    <property type="nucleotide sequence ID" value="NZ_JACIEP010000012.1"/>
</dbReference>
<feature type="domain" description="Sulfatase N-terminal" evidence="6">
    <location>
        <begin position="32"/>
        <end position="298"/>
    </location>
</feature>
<gene>
    <name evidence="7" type="ORF">GGR21_003192</name>
</gene>
<dbReference type="InterPro" id="IPR000917">
    <property type="entry name" value="Sulfatase_N"/>
</dbReference>
<evidence type="ECO:0000256" key="2">
    <source>
        <dbReference type="ARBA" id="ARBA00022801"/>
    </source>
</evidence>
<comment type="caution">
    <text evidence="7">The sequence shown here is derived from an EMBL/GenBank/DDBJ whole genome shotgun (WGS) entry which is preliminary data.</text>
</comment>
<dbReference type="InterPro" id="IPR024607">
    <property type="entry name" value="Sulfatase_CS"/>
</dbReference>
<keyword evidence="8" id="KW-1185">Reference proteome</keyword>
<evidence type="ECO:0000259" key="6">
    <source>
        <dbReference type="Pfam" id="PF00884"/>
    </source>
</evidence>
<feature type="compositionally biased region" description="Basic and acidic residues" evidence="5">
    <location>
        <begin position="441"/>
        <end position="454"/>
    </location>
</feature>
<dbReference type="EMBL" id="JACIEP010000012">
    <property type="protein sequence ID" value="MBB4037275.1"/>
    <property type="molecule type" value="Genomic_DNA"/>
</dbReference>
<dbReference type="GO" id="GO:0016787">
    <property type="term" value="F:hydrolase activity"/>
    <property type="evidence" value="ECO:0007669"/>
    <property type="project" value="UniProtKB-KW"/>
</dbReference>
<evidence type="ECO:0000256" key="1">
    <source>
        <dbReference type="ARBA" id="ARBA00008779"/>
    </source>
</evidence>
<dbReference type="Pfam" id="PF00884">
    <property type="entry name" value="Sulfatase"/>
    <property type="match status" value="1"/>
</dbReference>
<dbReference type="SUPFAM" id="SSF53649">
    <property type="entry name" value="Alkaline phosphatase-like"/>
    <property type="match status" value="1"/>
</dbReference>
<feature type="modified residue" description="3-oxoalanine (Ser)" evidence="3">
    <location>
        <position position="80"/>
    </location>
</feature>
<dbReference type="CDD" id="cd16027">
    <property type="entry name" value="SGSH"/>
    <property type="match status" value="1"/>
</dbReference>
<keyword evidence="2 7" id="KW-0378">Hydrolase</keyword>
<dbReference type="PROSITE" id="PS00523">
    <property type="entry name" value="SULFATASE_1"/>
    <property type="match status" value="1"/>
</dbReference>
<evidence type="ECO:0000256" key="4">
    <source>
        <dbReference type="SAM" id="Coils"/>
    </source>
</evidence>
<dbReference type="InterPro" id="IPR017850">
    <property type="entry name" value="Alkaline_phosphatase_core_sf"/>
</dbReference>
<dbReference type="PANTHER" id="PTHR43751">
    <property type="entry name" value="SULFATASE"/>
    <property type="match status" value="1"/>
</dbReference>
<protein>
    <submittedName>
        <fullName evidence="7">Putative sulfatase</fullName>
        <ecNumber evidence="7">3.1.6.-</ecNumber>
    </submittedName>
</protein>
<dbReference type="InterPro" id="IPR052701">
    <property type="entry name" value="GAG_Ulvan_Degrading_Sulfatases"/>
</dbReference>
<accession>A0A840CWX5</accession>
<comment type="similarity">
    <text evidence="1">Belongs to the sulfatase family.</text>
</comment>
<dbReference type="AlphaFoldDB" id="A0A840CWX5"/>
<proteinExistence type="inferred from homology"/>
<comment type="PTM">
    <text evidence="3">The conversion to 3-oxoalanine (also known as C-formylglycine, FGly), of a serine or cysteine residue in prokaryotes and of a cysteine residue in eukaryotes, is critical for catalytic activity.</text>
</comment>
<keyword evidence="4" id="KW-0175">Coiled coil</keyword>
<organism evidence="7 8">
    <name type="scientific">Dysgonomonas hofstadii</name>
    <dbReference type="NCBI Taxonomy" id="637886"/>
    <lineage>
        <taxon>Bacteria</taxon>
        <taxon>Pseudomonadati</taxon>
        <taxon>Bacteroidota</taxon>
        <taxon>Bacteroidia</taxon>
        <taxon>Bacteroidales</taxon>
        <taxon>Dysgonomonadaceae</taxon>
        <taxon>Dysgonomonas</taxon>
    </lineage>
</organism>
<dbReference type="PANTHER" id="PTHR43751:SF1">
    <property type="entry name" value="SULFATASE ATSG-RELATED"/>
    <property type="match status" value="1"/>
</dbReference>
<evidence type="ECO:0000313" key="7">
    <source>
        <dbReference type="EMBL" id="MBB4037275.1"/>
    </source>
</evidence>
<evidence type="ECO:0000256" key="3">
    <source>
        <dbReference type="PIRSR" id="PIRSR600917-52"/>
    </source>
</evidence>
<name>A0A840CWX5_9BACT</name>
<feature type="coiled-coil region" evidence="4">
    <location>
        <begin position="202"/>
        <end position="229"/>
    </location>
</feature>
<sequence length="461" mass="52258">MKNQSLYLFPITLTGIVGSNALAGNPPQKSRPNIVLMISDDCRRGDFGCYGSPDAITPNIDRLAEQGMKFNSFFQATAMSSPTRHCLLTGLYPVKSGAYPNHTFINDGVKTLPYYLKEAGYRVALQGKRHINPEESFPFEYLGTKTDVDTQLIEPFIADAAKKEEPFFLYVASNDAHSPWTRGDQSLFNPKNLTLPPNLVDTEVLRKQYANYLAEINQLDNDLGAVEKLLEKYGLTDNTIFIFTSEQGHQFPFAKWTCYDAGLQTGFIVRWKGVIEPSTTVDAMCEYVDVTPTLVDIATGKTLSGLDGKSFLPILQGKKKEHKEYVYGIQTTRGIHAGSEYYGSRSVRDVQYLYINNLTPDAEFKNVVTAKGSKLWTSWNKVAEQDKFAQQRVEIYQHRPAEELYDVIADPFQMNNLAENKSYDKVRSRLKNKLQTWMKSQGDKGQETELEAKKHQWRNQK</sequence>